<keyword evidence="1" id="KW-1133">Transmembrane helix</keyword>
<dbReference type="EMBL" id="WBOT01000005">
    <property type="protein sequence ID" value="KAB2331445.1"/>
    <property type="molecule type" value="Genomic_DNA"/>
</dbReference>
<keyword evidence="1" id="KW-0812">Transmembrane</keyword>
<dbReference type="RefSeq" id="WP_151575099.1">
    <property type="nucleotide sequence ID" value="NZ_WBOT01000005.1"/>
</dbReference>
<feature type="transmembrane region" description="Helical" evidence="1">
    <location>
        <begin position="95"/>
        <end position="112"/>
    </location>
</feature>
<reference evidence="2 3" key="1">
    <citation type="journal article" date="2014" name="Arch. Microbiol.">
        <title>Bacillus mesophilum sp. nov., strain IITR-54T, a novel 4-chlorobiphenyl dechlorinating bacterium.</title>
        <authorList>
            <person name="Manickam N."/>
            <person name="Singh N.K."/>
            <person name="Bajaj A."/>
            <person name="Kumar R.M."/>
            <person name="Kaur G."/>
            <person name="Kaur N."/>
            <person name="Bala M."/>
            <person name="Kumar A."/>
            <person name="Mayilraj S."/>
        </authorList>
    </citation>
    <scope>NUCLEOTIDE SEQUENCE [LARGE SCALE GENOMIC DNA]</scope>
    <source>
        <strain evidence="2 3">IITR-54</strain>
    </source>
</reference>
<dbReference type="AlphaFoldDB" id="A0A7V7RK28"/>
<comment type="caution">
    <text evidence="2">The sequence shown here is derived from an EMBL/GenBank/DDBJ whole genome shotgun (WGS) entry which is preliminary data.</text>
</comment>
<keyword evidence="3" id="KW-1185">Reference proteome</keyword>
<evidence type="ECO:0000256" key="1">
    <source>
        <dbReference type="SAM" id="Phobius"/>
    </source>
</evidence>
<sequence length="126" mass="14970">MNFFIFFLFLSLVFFALERGLVKVFGIKRKSLSETAGKKIDQWGRGILLVAYLSVLLFVLEIDLDIKWYLICFFMISFVFEMVMEWVYLKETKQYIITLVFLVISVPILYNSEIIMEQIDFFINGF</sequence>
<proteinExistence type="predicted"/>
<evidence type="ECO:0000313" key="3">
    <source>
        <dbReference type="Proteomes" id="UP000441354"/>
    </source>
</evidence>
<organism evidence="2 3">
    <name type="scientific">Bacillus mesophilum</name>
    <dbReference type="NCBI Taxonomy" id="1071718"/>
    <lineage>
        <taxon>Bacteria</taxon>
        <taxon>Bacillati</taxon>
        <taxon>Bacillota</taxon>
        <taxon>Bacilli</taxon>
        <taxon>Bacillales</taxon>
        <taxon>Bacillaceae</taxon>
        <taxon>Bacillus</taxon>
    </lineage>
</organism>
<name>A0A7V7RK28_9BACI</name>
<feature type="transmembrane region" description="Helical" evidence="1">
    <location>
        <begin position="68"/>
        <end position="89"/>
    </location>
</feature>
<dbReference type="OrthoDB" id="2626526at2"/>
<gene>
    <name evidence="2" type="ORF">F7732_16515</name>
</gene>
<keyword evidence="1" id="KW-0472">Membrane</keyword>
<evidence type="ECO:0000313" key="2">
    <source>
        <dbReference type="EMBL" id="KAB2331445.1"/>
    </source>
</evidence>
<dbReference type="Pfam" id="PF13789">
    <property type="entry name" value="DUF4181"/>
    <property type="match status" value="1"/>
</dbReference>
<protein>
    <submittedName>
        <fullName evidence="2">DUF4181 domain-containing protein</fullName>
    </submittedName>
</protein>
<dbReference type="InterPro" id="IPR025441">
    <property type="entry name" value="DUF4181"/>
</dbReference>
<dbReference type="Proteomes" id="UP000441354">
    <property type="component" value="Unassembled WGS sequence"/>
</dbReference>
<feature type="transmembrane region" description="Helical" evidence="1">
    <location>
        <begin position="43"/>
        <end position="61"/>
    </location>
</feature>
<accession>A0A7V7RK28</accession>